<dbReference type="Pfam" id="PF08268">
    <property type="entry name" value="FBA_3"/>
    <property type="match status" value="1"/>
</dbReference>
<dbReference type="PANTHER" id="PTHR31672">
    <property type="entry name" value="BNACNNG10540D PROTEIN"/>
    <property type="match status" value="1"/>
</dbReference>
<evidence type="ECO:0000313" key="2">
    <source>
        <dbReference type="EMBL" id="KAI3959834.1"/>
    </source>
</evidence>
<protein>
    <recommendedName>
        <fullName evidence="1">F-box domain-containing protein</fullName>
    </recommendedName>
</protein>
<dbReference type="Proteomes" id="UP001202328">
    <property type="component" value="Unassembled WGS sequence"/>
</dbReference>
<reference evidence="2" key="1">
    <citation type="submission" date="2022-04" db="EMBL/GenBank/DDBJ databases">
        <title>A functionally conserved STORR gene fusion in Papaver species that diverged 16.8 million years ago.</title>
        <authorList>
            <person name="Catania T."/>
        </authorList>
    </citation>
    <scope>NUCLEOTIDE SEQUENCE</scope>
    <source>
        <strain evidence="2">S-188037</strain>
    </source>
</reference>
<name>A0AAD4TJZ5_9MAGN</name>
<dbReference type="PANTHER" id="PTHR31672:SF2">
    <property type="entry name" value="F-BOX DOMAIN-CONTAINING PROTEIN"/>
    <property type="match status" value="1"/>
</dbReference>
<comment type="caution">
    <text evidence="2">The sequence shown here is derived from an EMBL/GenBank/DDBJ whole genome shotgun (WGS) entry which is preliminary data.</text>
</comment>
<gene>
    <name evidence="2" type="ORF">MKW98_029871</name>
</gene>
<dbReference type="InterPro" id="IPR036047">
    <property type="entry name" value="F-box-like_dom_sf"/>
</dbReference>
<dbReference type="Pfam" id="PF00646">
    <property type="entry name" value="F-box"/>
    <property type="match status" value="1"/>
</dbReference>
<sequence length="414" mass="48424">MKTVKRVTWINPIRWADRLLRLLHIKAKTTTNFHVDLPRDIILEILSRLPAELIFKCQCVSRPLQVLTTTPFFSHMQRQRSTSVIVVQLPTSEDGPVYEITVLRYMDREFERIEEKFLTSLYQVRSCPYIFCPRFLLGSYDGFLMFANFMGLPQTFYMWNPVTGEQLKMEDVNIHICGLYFNPVRKNHELLYYTIDDLAPFGQYCNFGAHNLRTKLRRDVGKFSYPPSRHRPPVIIKGTILYWMIDRSETVFSVNRVFRPPFSDSIMSFNIETEEFSTLEPGGPKYSTTEPGGQDSDGMLRIDQLHLSEMDGELCLCDFVSRNYHQLLLSIYNQATKCWSTRTIVIRPHHPRPYVVNTKNKFFTEVVEIKDNELLLRQGNRLVLYNMLSHAFKISEMSGIRAVVHTPRIASFHL</sequence>
<evidence type="ECO:0000313" key="3">
    <source>
        <dbReference type="Proteomes" id="UP001202328"/>
    </source>
</evidence>
<dbReference type="InterPro" id="IPR001810">
    <property type="entry name" value="F-box_dom"/>
</dbReference>
<proteinExistence type="predicted"/>
<dbReference type="InterPro" id="IPR050796">
    <property type="entry name" value="SCF_F-box_component"/>
</dbReference>
<dbReference type="PROSITE" id="PS50181">
    <property type="entry name" value="FBOX"/>
    <property type="match status" value="1"/>
</dbReference>
<feature type="domain" description="F-box" evidence="1">
    <location>
        <begin position="31"/>
        <end position="76"/>
    </location>
</feature>
<keyword evidence="3" id="KW-1185">Reference proteome</keyword>
<accession>A0AAD4TJZ5</accession>
<dbReference type="AlphaFoldDB" id="A0AAD4TJZ5"/>
<dbReference type="InterPro" id="IPR013187">
    <property type="entry name" value="F-box-assoc_dom_typ3"/>
</dbReference>
<dbReference type="EMBL" id="JAJJMB010000969">
    <property type="protein sequence ID" value="KAI3959834.1"/>
    <property type="molecule type" value="Genomic_DNA"/>
</dbReference>
<organism evidence="2 3">
    <name type="scientific">Papaver atlanticum</name>
    <dbReference type="NCBI Taxonomy" id="357466"/>
    <lineage>
        <taxon>Eukaryota</taxon>
        <taxon>Viridiplantae</taxon>
        <taxon>Streptophyta</taxon>
        <taxon>Embryophyta</taxon>
        <taxon>Tracheophyta</taxon>
        <taxon>Spermatophyta</taxon>
        <taxon>Magnoliopsida</taxon>
        <taxon>Ranunculales</taxon>
        <taxon>Papaveraceae</taxon>
        <taxon>Papaveroideae</taxon>
        <taxon>Papaver</taxon>
    </lineage>
</organism>
<dbReference type="SUPFAM" id="SSF81383">
    <property type="entry name" value="F-box domain"/>
    <property type="match status" value="1"/>
</dbReference>
<evidence type="ECO:0000259" key="1">
    <source>
        <dbReference type="PROSITE" id="PS50181"/>
    </source>
</evidence>